<feature type="non-terminal residue" evidence="11">
    <location>
        <position position="1"/>
    </location>
</feature>
<evidence type="ECO:0000313" key="11">
    <source>
        <dbReference type="EMBL" id="KAB0407079.1"/>
    </source>
</evidence>
<feature type="compositionally biased region" description="Basic and acidic residues" evidence="9">
    <location>
        <begin position="61"/>
        <end position="71"/>
    </location>
</feature>
<evidence type="ECO:0000256" key="2">
    <source>
        <dbReference type="ARBA" id="ARBA00009679"/>
    </source>
</evidence>
<dbReference type="GO" id="GO:0043596">
    <property type="term" value="C:nuclear replication fork"/>
    <property type="evidence" value="ECO:0007669"/>
    <property type="project" value="TreeGrafter"/>
</dbReference>
<feature type="region of interest" description="Disordered" evidence="9">
    <location>
        <begin position="561"/>
        <end position="594"/>
    </location>
</feature>
<feature type="compositionally biased region" description="Basic and acidic residues" evidence="9">
    <location>
        <begin position="108"/>
        <end position="120"/>
    </location>
</feature>
<evidence type="ECO:0000256" key="5">
    <source>
        <dbReference type="ARBA" id="ARBA00022723"/>
    </source>
</evidence>
<dbReference type="Pfam" id="PF24863">
    <property type="entry name" value="zf-CCCH_Mcm10"/>
    <property type="match status" value="1"/>
</dbReference>
<sequence>EEDDLSLLTALLEENESALDCNSEESQPLTQEDGEPDAFDELFDADGDGESYTEEADEGEVEKAEDQKENLDALFGDMEDLTDEEEAPASQSTNHRALPAPAPSQGKTHQELQDELRKLQEQMKSLQEQLKLTTIKQPASPARLHKTPVDKSPRPPLKEKKVQRIQESSCFSAELDVPTLPKPKRVARTPKVSPAAPKLIFQDDKCTLPTTPNDSWKQTCWDDEGSEYRDPQELWGNNSDSLRGSLLRPEAQPRVSSTEMNKKMTGRRLIRLSQLKEKMASEKLEEIDWVTFGVILKKITPQSSNSGKTFSIWRLNDLRDLTRYVSLFLFGEVHKELWKTEQGTVCLSIDHPQKILIMGEALDLGTCKAKKKNGEPCTQTVNLNDCEYCQYHIQAQYKKLSARRADLQSTFSGGRIPKKFARKGISLKERLCQDGFYYGGVSSASYAASIAAAVAPKKKIQTTLTNLVVKGADLILQETQQKLGIPQKSLSCSEEFRELMDLPTSGARNLKHHLAKVKSSGIMGSPKPAFQSISASALLKQQKQHMLEMRKKKSEEIQKRFLQSASEVESPAVPSSSRQPPSWSPPTGAEFPKLKGAPAIQMPKLGRDISEGDDVLFFDESPPPRPKLSVLAEAKKLAAITKLRAKGQILTKTDPNSIKKLKEPQDVLEVKERVEKNNTFSPQAEDELEPARKKRREQLAYLESEDFQTILKAKSRHTGILKEAEAELQEHYFEPLVKKEQIEEKMRNTREVKCRVVTCRTCAYTHFKPLETCVSEQHNYHWHDSVKRFFKCPCGNRSVSLDRLPQKHCSNCGLFKWERDGMLKEKTGPKIGGETLLPRGEEHSKFLNSLK</sequence>
<dbReference type="GO" id="GO:0003688">
    <property type="term" value="F:DNA replication origin binding"/>
    <property type="evidence" value="ECO:0007669"/>
    <property type="project" value="TreeGrafter"/>
</dbReference>
<dbReference type="Pfam" id="PF09332">
    <property type="entry name" value="Mcm10"/>
    <property type="match status" value="1"/>
</dbReference>
<dbReference type="Gene3D" id="1.20.5.420">
    <property type="entry name" value="Immunoglobulin FC, subunit C"/>
    <property type="match status" value="1"/>
</dbReference>
<feature type="compositionally biased region" description="Acidic residues" evidence="9">
    <location>
        <begin position="32"/>
        <end position="60"/>
    </location>
</feature>
<dbReference type="GO" id="GO:0008270">
    <property type="term" value="F:zinc ion binding"/>
    <property type="evidence" value="ECO:0007669"/>
    <property type="project" value="UniProtKB-KW"/>
</dbReference>
<accession>A0A6A1QM22</accession>
<dbReference type="Proteomes" id="UP000437017">
    <property type="component" value="Unassembled WGS sequence"/>
</dbReference>
<evidence type="ECO:0000256" key="7">
    <source>
        <dbReference type="ARBA" id="ARBA00022833"/>
    </source>
</evidence>
<reference evidence="11 12" key="1">
    <citation type="journal article" date="2019" name="PLoS ONE">
        <title>Genomic analyses reveal an absence of contemporary introgressive admixture between fin whales and blue whales, despite known hybrids.</title>
        <authorList>
            <person name="Westbury M.V."/>
            <person name="Petersen B."/>
            <person name="Lorenzen E.D."/>
        </authorList>
    </citation>
    <scope>NUCLEOTIDE SEQUENCE [LARGE SCALE GENOMIC DNA]</scope>
    <source>
        <strain evidence="11">FinWhale-01</strain>
    </source>
</reference>
<dbReference type="Pfam" id="PF09329">
    <property type="entry name" value="zf-primase"/>
    <property type="match status" value="1"/>
</dbReference>
<evidence type="ECO:0000256" key="9">
    <source>
        <dbReference type="SAM" id="MobiDB-lite"/>
    </source>
</evidence>
<gene>
    <name evidence="11" type="ORF">E2I00_018051</name>
</gene>
<feature type="compositionally biased region" description="Low complexity" evidence="9">
    <location>
        <begin position="564"/>
        <end position="581"/>
    </location>
</feature>
<dbReference type="InterPro" id="IPR012340">
    <property type="entry name" value="NA-bd_OB-fold"/>
</dbReference>
<feature type="region of interest" description="Disordered" evidence="9">
    <location>
        <begin position="133"/>
        <end position="165"/>
    </location>
</feature>
<keyword evidence="12" id="KW-1185">Reference proteome</keyword>
<dbReference type="EMBL" id="SGJD01000086">
    <property type="protein sequence ID" value="KAB0407079.1"/>
    <property type="molecule type" value="Genomic_DNA"/>
</dbReference>
<protein>
    <recommendedName>
        <fullName evidence="3">Protein MCM10 homolog</fullName>
    </recommendedName>
</protein>
<feature type="domain" description="Replication factor Mcm10 C-terminal" evidence="10">
    <location>
        <begin position="500"/>
        <end position="849"/>
    </location>
</feature>
<dbReference type="InterPro" id="IPR055065">
    <property type="entry name" value="OB_MCM10"/>
</dbReference>
<dbReference type="OrthoDB" id="273123at2759"/>
<dbReference type="Pfam" id="PF22379">
    <property type="entry name" value="OB_MCM10"/>
    <property type="match status" value="1"/>
</dbReference>
<evidence type="ECO:0000313" key="12">
    <source>
        <dbReference type="Proteomes" id="UP000437017"/>
    </source>
</evidence>
<dbReference type="InterPro" id="IPR056791">
    <property type="entry name" value="Znf_Mcm10_C"/>
</dbReference>
<name>A0A6A1QM22_BALPH</name>
<comment type="similarity">
    <text evidence="2">Belongs to the MCM10 family.</text>
</comment>
<feature type="region of interest" description="Disordered" evidence="9">
    <location>
        <begin position="227"/>
        <end position="260"/>
    </location>
</feature>
<evidence type="ECO:0000256" key="1">
    <source>
        <dbReference type="ARBA" id="ARBA00004123"/>
    </source>
</evidence>
<dbReference type="InterPro" id="IPR015411">
    <property type="entry name" value="Rep_factor_Mcm10_C"/>
</dbReference>
<evidence type="ECO:0000256" key="4">
    <source>
        <dbReference type="ARBA" id="ARBA00022705"/>
    </source>
</evidence>
<dbReference type="PANTHER" id="PTHR13454:SF11">
    <property type="entry name" value="PROTEIN MCM10 HOMOLOG"/>
    <property type="match status" value="1"/>
</dbReference>
<keyword evidence="5" id="KW-0479">Metal-binding</keyword>
<dbReference type="InterPro" id="IPR040184">
    <property type="entry name" value="Mcm10"/>
</dbReference>
<feature type="compositionally biased region" description="Basic and acidic residues" evidence="9">
    <location>
        <begin position="147"/>
        <end position="164"/>
    </location>
</feature>
<dbReference type="GO" id="GO:0006270">
    <property type="term" value="P:DNA replication initiation"/>
    <property type="evidence" value="ECO:0007669"/>
    <property type="project" value="InterPro"/>
</dbReference>
<evidence type="ECO:0000256" key="8">
    <source>
        <dbReference type="ARBA" id="ARBA00023242"/>
    </source>
</evidence>
<comment type="caution">
    <text evidence="11">The sequence shown here is derived from an EMBL/GenBank/DDBJ whole genome shotgun (WGS) entry which is preliminary data.</text>
</comment>
<dbReference type="FunFam" id="1.20.5.420:FF:000006">
    <property type="entry name" value="Minichromosome maintenance 10 replication initiation factor"/>
    <property type="match status" value="1"/>
</dbReference>
<dbReference type="InterPro" id="IPR015408">
    <property type="entry name" value="Znf_Mcm10/DnaG"/>
</dbReference>
<dbReference type="SMART" id="SM01280">
    <property type="entry name" value="Mcm10"/>
    <property type="match status" value="1"/>
</dbReference>
<evidence type="ECO:0000259" key="10">
    <source>
        <dbReference type="SMART" id="SM01280"/>
    </source>
</evidence>
<keyword evidence="6" id="KW-0863">Zinc-finger</keyword>
<dbReference type="GO" id="GO:0003697">
    <property type="term" value="F:single-stranded DNA binding"/>
    <property type="evidence" value="ECO:0007669"/>
    <property type="project" value="InterPro"/>
</dbReference>
<feature type="region of interest" description="Disordered" evidence="9">
    <location>
        <begin position="14"/>
        <end position="120"/>
    </location>
</feature>
<dbReference type="PANTHER" id="PTHR13454">
    <property type="entry name" value="PROTEIN MCM10 HOMOLOG"/>
    <property type="match status" value="1"/>
</dbReference>
<evidence type="ECO:0000256" key="3">
    <source>
        <dbReference type="ARBA" id="ARBA00017770"/>
    </source>
</evidence>
<evidence type="ECO:0000256" key="6">
    <source>
        <dbReference type="ARBA" id="ARBA00022771"/>
    </source>
</evidence>
<dbReference type="Gene3D" id="2.40.50.140">
    <property type="entry name" value="Nucleic acid-binding proteins"/>
    <property type="match status" value="1"/>
</dbReference>
<dbReference type="AlphaFoldDB" id="A0A6A1QM22"/>
<proteinExistence type="inferred from homology"/>
<comment type="subcellular location">
    <subcellularLocation>
        <location evidence="1">Nucleus</location>
    </subcellularLocation>
</comment>
<keyword evidence="8" id="KW-0539">Nucleus</keyword>
<keyword evidence="7" id="KW-0862">Zinc</keyword>
<keyword evidence="4" id="KW-0235">DNA replication</keyword>
<organism evidence="11 12">
    <name type="scientific">Balaenoptera physalus</name>
    <name type="common">Fin whale</name>
    <name type="synonym">Balaena physalus</name>
    <dbReference type="NCBI Taxonomy" id="9770"/>
    <lineage>
        <taxon>Eukaryota</taxon>
        <taxon>Metazoa</taxon>
        <taxon>Chordata</taxon>
        <taxon>Craniata</taxon>
        <taxon>Vertebrata</taxon>
        <taxon>Euteleostomi</taxon>
        <taxon>Mammalia</taxon>
        <taxon>Eutheria</taxon>
        <taxon>Laurasiatheria</taxon>
        <taxon>Artiodactyla</taxon>
        <taxon>Whippomorpha</taxon>
        <taxon>Cetacea</taxon>
        <taxon>Mysticeti</taxon>
        <taxon>Balaenopteridae</taxon>
        <taxon>Balaenoptera</taxon>
    </lineage>
</organism>
<feature type="compositionally biased region" description="Acidic residues" evidence="9">
    <location>
        <begin position="77"/>
        <end position="87"/>
    </location>
</feature>